<reference evidence="1 2" key="1">
    <citation type="submission" date="2018-12" db="EMBL/GenBank/DDBJ databases">
        <authorList>
            <consortium name="Pathogen Informatics"/>
        </authorList>
    </citation>
    <scope>NUCLEOTIDE SEQUENCE [LARGE SCALE GENOMIC DNA]</scope>
    <source>
        <strain evidence="1 2">NCTC12967</strain>
    </source>
</reference>
<name>A0A3S4Y5Q7_9ACTN</name>
<accession>A0A3S4Y5Q7</accession>
<protein>
    <submittedName>
        <fullName evidence="1">Uncharacterized protein</fullName>
    </submittedName>
</protein>
<sequence>MKEVGLKSQWSLTFEVRKSHAPLYLTPRSPHVAMEPDL</sequence>
<gene>
    <name evidence="1" type="ORF">NCTC12967_00600</name>
</gene>
<evidence type="ECO:0000313" key="2">
    <source>
        <dbReference type="Proteomes" id="UP000273044"/>
    </source>
</evidence>
<organism evidence="1 2">
    <name type="scientific">Arachnia propionica</name>
    <dbReference type="NCBI Taxonomy" id="1750"/>
    <lineage>
        <taxon>Bacteria</taxon>
        <taxon>Bacillati</taxon>
        <taxon>Actinomycetota</taxon>
        <taxon>Actinomycetes</taxon>
        <taxon>Propionibacteriales</taxon>
        <taxon>Propionibacteriaceae</taxon>
        <taxon>Arachnia</taxon>
    </lineage>
</organism>
<proteinExistence type="predicted"/>
<dbReference type="Proteomes" id="UP000273044">
    <property type="component" value="Chromosome"/>
</dbReference>
<keyword evidence="2" id="KW-1185">Reference proteome</keyword>
<dbReference type="EMBL" id="LR134406">
    <property type="protein sequence ID" value="VEH69333.1"/>
    <property type="molecule type" value="Genomic_DNA"/>
</dbReference>
<evidence type="ECO:0000313" key="1">
    <source>
        <dbReference type="EMBL" id="VEH69333.1"/>
    </source>
</evidence>
<dbReference type="AlphaFoldDB" id="A0A3S4Y5Q7"/>